<organism evidence="3 4">
    <name type="scientific">Coniophora puteana (strain RWD-64-598)</name>
    <name type="common">Brown rot fungus</name>
    <dbReference type="NCBI Taxonomy" id="741705"/>
    <lineage>
        <taxon>Eukaryota</taxon>
        <taxon>Fungi</taxon>
        <taxon>Dikarya</taxon>
        <taxon>Basidiomycota</taxon>
        <taxon>Agaricomycotina</taxon>
        <taxon>Agaricomycetes</taxon>
        <taxon>Agaricomycetidae</taxon>
        <taxon>Boletales</taxon>
        <taxon>Coniophorineae</taxon>
        <taxon>Coniophoraceae</taxon>
        <taxon>Coniophora</taxon>
    </lineage>
</organism>
<dbReference type="EMBL" id="JH711577">
    <property type="protein sequence ID" value="EIW82336.1"/>
    <property type="molecule type" value="Genomic_DNA"/>
</dbReference>
<dbReference type="GeneID" id="19205234"/>
<dbReference type="InterPro" id="IPR035899">
    <property type="entry name" value="DBL_dom_sf"/>
</dbReference>
<dbReference type="KEGG" id="cput:CONPUDRAFT_164954"/>
<dbReference type="Proteomes" id="UP000053558">
    <property type="component" value="Unassembled WGS sequence"/>
</dbReference>
<feature type="region of interest" description="Disordered" evidence="1">
    <location>
        <begin position="569"/>
        <end position="589"/>
    </location>
</feature>
<evidence type="ECO:0000259" key="2">
    <source>
        <dbReference type="PROSITE" id="PS50010"/>
    </source>
</evidence>
<dbReference type="Pfam" id="PF00621">
    <property type="entry name" value="RhoGEF"/>
    <property type="match status" value="1"/>
</dbReference>
<reference evidence="4" key="1">
    <citation type="journal article" date="2012" name="Science">
        <title>The Paleozoic origin of enzymatic lignin decomposition reconstructed from 31 fungal genomes.</title>
        <authorList>
            <person name="Floudas D."/>
            <person name="Binder M."/>
            <person name="Riley R."/>
            <person name="Barry K."/>
            <person name="Blanchette R.A."/>
            <person name="Henrissat B."/>
            <person name="Martinez A.T."/>
            <person name="Otillar R."/>
            <person name="Spatafora J.W."/>
            <person name="Yadav J.S."/>
            <person name="Aerts A."/>
            <person name="Benoit I."/>
            <person name="Boyd A."/>
            <person name="Carlson A."/>
            <person name="Copeland A."/>
            <person name="Coutinho P.M."/>
            <person name="de Vries R.P."/>
            <person name="Ferreira P."/>
            <person name="Findley K."/>
            <person name="Foster B."/>
            <person name="Gaskell J."/>
            <person name="Glotzer D."/>
            <person name="Gorecki P."/>
            <person name="Heitman J."/>
            <person name="Hesse C."/>
            <person name="Hori C."/>
            <person name="Igarashi K."/>
            <person name="Jurgens J.A."/>
            <person name="Kallen N."/>
            <person name="Kersten P."/>
            <person name="Kohler A."/>
            <person name="Kuees U."/>
            <person name="Kumar T.K.A."/>
            <person name="Kuo A."/>
            <person name="LaButti K."/>
            <person name="Larrondo L.F."/>
            <person name="Lindquist E."/>
            <person name="Ling A."/>
            <person name="Lombard V."/>
            <person name="Lucas S."/>
            <person name="Lundell T."/>
            <person name="Martin R."/>
            <person name="McLaughlin D.J."/>
            <person name="Morgenstern I."/>
            <person name="Morin E."/>
            <person name="Murat C."/>
            <person name="Nagy L.G."/>
            <person name="Nolan M."/>
            <person name="Ohm R.A."/>
            <person name="Patyshakuliyeva A."/>
            <person name="Rokas A."/>
            <person name="Ruiz-Duenas F.J."/>
            <person name="Sabat G."/>
            <person name="Salamov A."/>
            <person name="Samejima M."/>
            <person name="Schmutz J."/>
            <person name="Slot J.C."/>
            <person name="St John F."/>
            <person name="Stenlid J."/>
            <person name="Sun H."/>
            <person name="Sun S."/>
            <person name="Syed K."/>
            <person name="Tsang A."/>
            <person name="Wiebenga A."/>
            <person name="Young D."/>
            <person name="Pisabarro A."/>
            <person name="Eastwood D.C."/>
            <person name="Martin F."/>
            <person name="Cullen D."/>
            <person name="Grigoriev I.V."/>
            <person name="Hibbett D.S."/>
        </authorList>
    </citation>
    <scope>NUCLEOTIDE SEQUENCE [LARGE SCALE GENOMIC DNA]</scope>
    <source>
        <strain evidence="4">RWD-64-598 SS2</strain>
    </source>
</reference>
<feature type="region of interest" description="Disordered" evidence="1">
    <location>
        <begin position="895"/>
        <end position="952"/>
    </location>
</feature>
<gene>
    <name evidence="3" type="ORF">CONPUDRAFT_164954</name>
</gene>
<dbReference type="GO" id="GO:0005737">
    <property type="term" value="C:cytoplasm"/>
    <property type="evidence" value="ECO:0007669"/>
    <property type="project" value="TreeGrafter"/>
</dbReference>
<evidence type="ECO:0000256" key="1">
    <source>
        <dbReference type="SAM" id="MobiDB-lite"/>
    </source>
</evidence>
<feature type="compositionally biased region" description="Polar residues" evidence="1">
    <location>
        <begin position="1139"/>
        <end position="1151"/>
    </location>
</feature>
<dbReference type="GO" id="GO:0005085">
    <property type="term" value="F:guanyl-nucleotide exchange factor activity"/>
    <property type="evidence" value="ECO:0007669"/>
    <property type="project" value="InterPro"/>
</dbReference>
<dbReference type="Gene3D" id="1.20.900.10">
    <property type="entry name" value="Dbl homology (DH) domain"/>
    <property type="match status" value="2"/>
</dbReference>
<evidence type="ECO:0000313" key="3">
    <source>
        <dbReference type="EMBL" id="EIW82336.1"/>
    </source>
</evidence>
<dbReference type="SUPFAM" id="SSF50729">
    <property type="entry name" value="PH domain-like"/>
    <property type="match status" value="1"/>
</dbReference>
<feature type="compositionally biased region" description="Basic and acidic residues" evidence="1">
    <location>
        <begin position="897"/>
        <end position="911"/>
    </location>
</feature>
<dbReference type="PANTHER" id="PTHR45818">
    <property type="entry name" value="PROTEIN VAV"/>
    <property type="match status" value="1"/>
</dbReference>
<proteinExistence type="predicted"/>
<protein>
    <recommendedName>
        <fullName evidence="2">DH domain-containing protein</fullName>
    </recommendedName>
</protein>
<name>A0A5M3MTB4_CONPW</name>
<dbReference type="OMA" id="QTFCAGH"/>
<feature type="compositionally biased region" description="Low complexity" evidence="1">
    <location>
        <begin position="1221"/>
        <end position="1232"/>
    </location>
</feature>
<feature type="compositionally biased region" description="Polar residues" evidence="1">
    <location>
        <begin position="1291"/>
        <end position="1315"/>
    </location>
</feature>
<feature type="compositionally biased region" description="Low complexity" evidence="1">
    <location>
        <begin position="937"/>
        <end position="946"/>
    </location>
</feature>
<dbReference type="OrthoDB" id="1716625at2759"/>
<feature type="region of interest" description="Disordered" evidence="1">
    <location>
        <begin position="63"/>
        <end position="83"/>
    </location>
</feature>
<dbReference type="PROSITE" id="PS50010">
    <property type="entry name" value="DH_2"/>
    <property type="match status" value="1"/>
</dbReference>
<feature type="region of interest" description="Disordered" evidence="1">
    <location>
        <begin position="17"/>
        <end position="46"/>
    </location>
</feature>
<keyword evidence="4" id="KW-1185">Reference proteome</keyword>
<sequence>MMDMHMDMLPSQIAHSLSRSGNSYDDNPSPRPLLERRSLPRDNEPLTIPVDKVLALTDEVAQTLSTAHPPPSSRSPLSHRPFAPLTPILASPLTTPATSVSANASSAGSEVPSPKYAAAASDADYLNPSGRPDATLPRSHSRPWVTPTWTSTPPTPPPKESDEPSDPPTQLRPSIVPSNSLPETKYPAVSSSRMHRRASLPPMSTLKPLPPTPPAPSSTGVQMPLPRRKPTLTRVASPLRSVLSGERAEPLDVNDLVKDLPPLPSARTKPLFHFSQDELDKDEDEDGDESNYVTPFSSDMVMVMVSEPVLSDAVPPSSFTFQQGQHGLGKESSKRFHSLVELLSTEVGYLLDLKILVGYLRVLPTMVVQSGASHSNTSSSHSIAPFSRTGSSAIMIPSTAPSRANSASQLATDIITPHPTISLAPPSYARPPRHIFSASDVDVVTRNAEDLLKFHEHFVGELKTALSPLGLGHALSAQVNGATNEQLCSEMTPTPEELDEAIQAVCRKFMQKTTSFELYRTFCSGHSTAADIVRNARQSYPAEWEGFEQKSALTAAELRILISEKPEVVLNPDPPAEPGLGGPGLPARTKRRHSISCIESPTQQRSLSKIRSNSNIRNFTSASECDHSAKDRTDTRPQLSFQDYMIKPVQRLCKYPLLLNQLQKPTDGLLRELSSGNTNEASAKSDVDSAVTGALLAMRSVASSVDEARRLQDLATRSNAVVTRILYGASCTNGSNNRARDITPPFLTSLGSYHLAGPLDVVHHNQHTMTSNTIRAKYMGAFLYRGGYLVLVKVLKPKAYEPRHWLSLVDFEMSDSATDETILPSWFRLSYRGHHFEFAASCRREKEIWVDAIKEAASVQGSWVDEPQSSLLLNRKNNLVTLSDIAPEAISTFANAKHPESDNPQTEDKPMSHIQIRPKVSRQTLKSDSVSKDDPSAARAPSRRSSTLSTKSFFNSSPDAIDTIHLVRSTASARDYVNRCLSDVTSSSCIKARLHAYTHEEELFPAQRITRSFSKSSTGLAMANAVGVAARNKLTKRESVLVPRRRSVTDHGVYGEPEALSNITNIPTIIGHQRRGNKLRIVSMPRHASSDDTDDIRVDALVDSPKPMSQCSSSMSTPVSPLCSPGIGAPLSAPPMFTDKSQASINQQDSGARTERRQSVIDNFRSFFHSRDIPQVSHNASNNARRDGSSSSGLFRLWARESLRRRVKSAPEPPADDFRSQSELSLSPSSGSRADEVGSGSLPPRSESVAAFLEQPPADSSRRRFSFSSSARRRSLIPPLALSTRSRRDSSVSPQRNSFLSRLNSITPSSSLGSG</sequence>
<comment type="caution">
    <text evidence="3">The sequence shown here is derived from an EMBL/GenBank/DDBJ whole genome shotgun (WGS) entry which is preliminary data.</text>
</comment>
<feature type="compositionally biased region" description="Polar residues" evidence="1">
    <location>
        <begin position="96"/>
        <end position="108"/>
    </location>
</feature>
<dbReference type="SUPFAM" id="SSF48065">
    <property type="entry name" value="DBL homology domain (DH-domain)"/>
    <property type="match status" value="1"/>
</dbReference>
<feature type="region of interest" description="Disordered" evidence="1">
    <location>
        <begin position="1206"/>
        <end position="1315"/>
    </location>
</feature>
<feature type="compositionally biased region" description="Polar residues" evidence="1">
    <location>
        <begin position="17"/>
        <end position="26"/>
    </location>
</feature>
<dbReference type="InterPro" id="IPR000219">
    <property type="entry name" value="DH_dom"/>
</dbReference>
<feature type="compositionally biased region" description="Low complexity" evidence="1">
    <location>
        <begin position="143"/>
        <end position="152"/>
    </location>
</feature>
<accession>A0A5M3MTB4</accession>
<feature type="region of interest" description="Disordered" evidence="1">
    <location>
        <begin position="123"/>
        <end position="236"/>
    </location>
</feature>
<feature type="region of interest" description="Disordered" evidence="1">
    <location>
        <begin position="1127"/>
        <end position="1156"/>
    </location>
</feature>
<feature type="domain" description="DH" evidence="2">
    <location>
        <begin position="334"/>
        <end position="708"/>
    </location>
</feature>
<feature type="compositionally biased region" description="Basic and acidic residues" evidence="1">
    <location>
        <begin position="33"/>
        <end position="44"/>
    </location>
</feature>
<feature type="region of interest" description="Disordered" evidence="1">
    <location>
        <begin position="96"/>
        <end position="115"/>
    </location>
</feature>
<dbReference type="PANTHER" id="PTHR45818:SF3">
    <property type="entry name" value="PROTEIN VAV"/>
    <property type="match status" value="1"/>
</dbReference>
<evidence type="ECO:0000313" key="4">
    <source>
        <dbReference type="Proteomes" id="UP000053558"/>
    </source>
</evidence>
<dbReference type="RefSeq" id="XP_007768042.1">
    <property type="nucleotide sequence ID" value="XM_007769852.1"/>
</dbReference>